<feature type="non-terminal residue" evidence="4">
    <location>
        <position position="268"/>
    </location>
</feature>
<sequence length="268" mass="29194">MSPANTSGLHTDAKSEYGKSMNSFKTRGPTVGGVRRSTTKRPTDVSALPLTYCGQSFRKTSGQEVPTKTSAGRGLPLGLTMANRSKKRVLCTTCKKSFCDKGALKIHYSAVHLREMHKCTIKGCNMWFSSRRSRNRHSANPNPRLHMAHAGKKLPDNATIVDDGSGYTIVRRNPMPNVVLNPPVLSLYGSFEATDAGRSDETGLHRGQSDSSAGPQKEAPQLTDPSPPDSLAGSKDSPRRTQKPEKRSRKGSKREDSNEENAKNAVFP</sequence>
<dbReference type="GO" id="GO:0006355">
    <property type="term" value="P:regulation of DNA-templated transcription"/>
    <property type="evidence" value="ECO:0007669"/>
    <property type="project" value="TreeGrafter"/>
</dbReference>
<feature type="region of interest" description="Disordered" evidence="2">
    <location>
        <begin position="196"/>
        <end position="268"/>
    </location>
</feature>
<feature type="compositionally biased region" description="Basic and acidic residues" evidence="2">
    <location>
        <begin position="253"/>
        <end position="262"/>
    </location>
</feature>
<reference evidence="4 5" key="1">
    <citation type="submission" date="2018-11" db="EMBL/GenBank/DDBJ databases">
        <authorList>
            <consortium name="Pathogen Informatics"/>
        </authorList>
    </citation>
    <scope>NUCLEOTIDE SEQUENCE [LARGE SCALE GENOMIC DNA]</scope>
</reference>
<dbReference type="InterPro" id="IPR013087">
    <property type="entry name" value="Znf_C2H2_type"/>
</dbReference>
<dbReference type="PANTHER" id="PTHR15021:SF0">
    <property type="entry name" value="DISCO-RELATED, ISOFORM A-RELATED"/>
    <property type="match status" value="1"/>
</dbReference>
<evidence type="ECO:0000256" key="1">
    <source>
        <dbReference type="PROSITE-ProRule" id="PRU00042"/>
    </source>
</evidence>
<dbReference type="Gene3D" id="3.30.160.60">
    <property type="entry name" value="Classic Zinc Finger"/>
    <property type="match status" value="1"/>
</dbReference>
<evidence type="ECO:0000313" key="4">
    <source>
        <dbReference type="EMBL" id="VDN12755.1"/>
    </source>
</evidence>
<dbReference type="AlphaFoldDB" id="A0A3P7L5P8"/>
<keyword evidence="1" id="KW-0479">Metal-binding</keyword>
<protein>
    <recommendedName>
        <fullName evidence="3">C2H2-type domain-containing protein</fullName>
    </recommendedName>
</protein>
<evidence type="ECO:0000259" key="3">
    <source>
        <dbReference type="PROSITE" id="PS50157"/>
    </source>
</evidence>
<gene>
    <name evidence="4" type="ORF">DILT_LOCUS8586</name>
</gene>
<dbReference type="SMART" id="SM00355">
    <property type="entry name" value="ZnF_C2H2"/>
    <property type="match status" value="2"/>
</dbReference>
<dbReference type="PROSITE" id="PS00028">
    <property type="entry name" value="ZINC_FINGER_C2H2_1"/>
    <property type="match status" value="1"/>
</dbReference>
<name>A0A3P7L5P8_DIBLA</name>
<dbReference type="GO" id="GO:0005634">
    <property type="term" value="C:nucleus"/>
    <property type="evidence" value="ECO:0007669"/>
    <property type="project" value="TreeGrafter"/>
</dbReference>
<feature type="domain" description="C2H2-type" evidence="3">
    <location>
        <begin position="89"/>
        <end position="117"/>
    </location>
</feature>
<keyword evidence="1" id="KW-0863">Zinc-finger</keyword>
<dbReference type="PROSITE" id="PS50157">
    <property type="entry name" value="ZINC_FINGER_C2H2_2"/>
    <property type="match status" value="1"/>
</dbReference>
<dbReference type="OrthoDB" id="10070972at2759"/>
<feature type="region of interest" description="Disordered" evidence="2">
    <location>
        <begin position="133"/>
        <end position="157"/>
    </location>
</feature>
<feature type="region of interest" description="Disordered" evidence="2">
    <location>
        <begin position="1"/>
        <end position="41"/>
    </location>
</feature>
<feature type="compositionally biased region" description="Basic and acidic residues" evidence="2">
    <location>
        <begin position="236"/>
        <end position="245"/>
    </location>
</feature>
<dbReference type="PANTHER" id="PTHR15021">
    <property type="entry name" value="DISCONNECTED-RELATED"/>
    <property type="match status" value="1"/>
</dbReference>
<keyword evidence="1" id="KW-0862">Zinc</keyword>
<dbReference type="GO" id="GO:0008270">
    <property type="term" value="F:zinc ion binding"/>
    <property type="evidence" value="ECO:0007669"/>
    <property type="project" value="UniProtKB-KW"/>
</dbReference>
<feature type="compositionally biased region" description="Basic and acidic residues" evidence="2">
    <location>
        <begin position="196"/>
        <end position="208"/>
    </location>
</feature>
<dbReference type="Proteomes" id="UP000281553">
    <property type="component" value="Unassembled WGS sequence"/>
</dbReference>
<dbReference type="EMBL" id="UYRU01054654">
    <property type="protein sequence ID" value="VDN12755.1"/>
    <property type="molecule type" value="Genomic_DNA"/>
</dbReference>
<accession>A0A3P7L5P8</accession>
<proteinExistence type="predicted"/>
<evidence type="ECO:0000256" key="2">
    <source>
        <dbReference type="SAM" id="MobiDB-lite"/>
    </source>
</evidence>
<evidence type="ECO:0000313" key="5">
    <source>
        <dbReference type="Proteomes" id="UP000281553"/>
    </source>
</evidence>
<dbReference type="InterPro" id="IPR040436">
    <property type="entry name" value="Disconnected-like"/>
</dbReference>
<keyword evidence="5" id="KW-1185">Reference proteome</keyword>
<organism evidence="4 5">
    <name type="scientific">Dibothriocephalus latus</name>
    <name type="common">Fish tapeworm</name>
    <name type="synonym">Diphyllobothrium latum</name>
    <dbReference type="NCBI Taxonomy" id="60516"/>
    <lineage>
        <taxon>Eukaryota</taxon>
        <taxon>Metazoa</taxon>
        <taxon>Spiralia</taxon>
        <taxon>Lophotrochozoa</taxon>
        <taxon>Platyhelminthes</taxon>
        <taxon>Cestoda</taxon>
        <taxon>Eucestoda</taxon>
        <taxon>Diphyllobothriidea</taxon>
        <taxon>Diphyllobothriidae</taxon>
        <taxon>Dibothriocephalus</taxon>
    </lineage>
</organism>